<dbReference type="Proteomes" id="UP000283269">
    <property type="component" value="Unassembled WGS sequence"/>
</dbReference>
<keyword evidence="2" id="KW-0812">Transmembrane</keyword>
<sequence>MSYSSSVTNADDYPSMLWITLPPVFLVGAYYIRKWYLARRLRLYGIGKGAKGFQTNVQRVRVTPEIAARIRRGEDVSPAEIEAASRAADEKEAREGTSASVRGNASSPGAYMGGLPRGVIEERDDRHLNGAAPSSSASSKGDDSANEWLPESITKPSKRKKARR</sequence>
<gene>
    <name evidence="3" type="ORF">CVT25_001353</name>
</gene>
<dbReference type="InParanoid" id="A0A409XEQ2"/>
<proteinExistence type="predicted"/>
<feature type="compositionally biased region" description="Polar residues" evidence="1">
    <location>
        <begin position="97"/>
        <end position="107"/>
    </location>
</feature>
<evidence type="ECO:0000256" key="2">
    <source>
        <dbReference type="SAM" id="Phobius"/>
    </source>
</evidence>
<feature type="region of interest" description="Disordered" evidence="1">
    <location>
        <begin position="75"/>
        <end position="164"/>
    </location>
</feature>
<keyword evidence="2" id="KW-1133">Transmembrane helix</keyword>
<accession>A0A409XEQ2</accession>
<name>A0A409XEQ2_PSICY</name>
<dbReference type="EMBL" id="NHYD01001917">
    <property type="protein sequence ID" value="PPQ89269.1"/>
    <property type="molecule type" value="Genomic_DNA"/>
</dbReference>
<dbReference type="AlphaFoldDB" id="A0A409XEQ2"/>
<evidence type="ECO:0000313" key="3">
    <source>
        <dbReference type="EMBL" id="PPQ89269.1"/>
    </source>
</evidence>
<keyword evidence="2" id="KW-0472">Membrane</keyword>
<reference evidence="3 4" key="1">
    <citation type="journal article" date="2018" name="Evol. Lett.">
        <title>Horizontal gene cluster transfer increased hallucinogenic mushroom diversity.</title>
        <authorList>
            <person name="Reynolds H.T."/>
            <person name="Vijayakumar V."/>
            <person name="Gluck-Thaler E."/>
            <person name="Korotkin H.B."/>
            <person name="Matheny P.B."/>
            <person name="Slot J.C."/>
        </authorList>
    </citation>
    <scope>NUCLEOTIDE SEQUENCE [LARGE SCALE GENOMIC DNA]</scope>
    <source>
        <strain evidence="3 4">2631</strain>
    </source>
</reference>
<keyword evidence="4" id="KW-1185">Reference proteome</keyword>
<dbReference type="OrthoDB" id="3260758at2759"/>
<organism evidence="3 4">
    <name type="scientific">Psilocybe cyanescens</name>
    <dbReference type="NCBI Taxonomy" id="93625"/>
    <lineage>
        <taxon>Eukaryota</taxon>
        <taxon>Fungi</taxon>
        <taxon>Dikarya</taxon>
        <taxon>Basidiomycota</taxon>
        <taxon>Agaricomycotina</taxon>
        <taxon>Agaricomycetes</taxon>
        <taxon>Agaricomycetidae</taxon>
        <taxon>Agaricales</taxon>
        <taxon>Agaricineae</taxon>
        <taxon>Strophariaceae</taxon>
        <taxon>Psilocybe</taxon>
    </lineage>
</organism>
<comment type="caution">
    <text evidence="3">The sequence shown here is derived from an EMBL/GenBank/DDBJ whole genome shotgun (WGS) entry which is preliminary data.</text>
</comment>
<feature type="compositionally biased region" description="Low complexity" evidence="1">
    <location>
        <begin position="130"/>
        <end position="139"/>
    </location>
</feature>
<feature type="transmembrane region" description="Helical" evidence="2">
    <location>
        <begin position="15"/>
        <end position="32"/>
    </location>
</feature>
<evidence type="ECO:0000313" key="4">
    <source>
        <dbReference type="Proteomes" id="UP000283269"/>
    </source>
</evidence>
<evidence type="ECO:0000256" key="1">
    <source>
        <dbReference type="SAM" id="MobiDB-lite"/>
    </source>
</evidence>
<protein>
    <submittedName>
        <fullName evidence="3">Uncharacterized protein</fullName>
    </submittedName>
</protein>
<feature type="compositionally biased region" description="Basic and acidic residues" evidence="1">
    <location>
        <begin position="119"/>
        <end position="128"/>
    </location>
</feature>